<name>A0A6A5TW94_9PLEO</name>
<evidence type="ECO:0000313" key="3">
    <source>
        <dbReference type="Proteomes" id="UP000800035"/>
    </source>
</evidence>
<feature type="compositionally biased region" description="Basic and acidic residues" evidence="1">
    <location>
        <begin position="47"/>
        <end position="56"/>
    </location>
</feature>
<gene>
    <name evidence="2" type="ORF">CC80DRAFT_566151</name>
</gene>
<feature type="compositionally biased region" description="Low complexity" evidence="1">
    <location>
        <begin position="77"/>
        <end position="91"/>
    </location>
</feature>
<dbReference type="AlphaFoldDB" id="A0A6A5TW94"/>
<sequence>MVPRLAFTFVPNNPIPFFATILGLMGVTTRAGAKRAHNEAETNQSRGSERSGDRTNQRNWNRKLARRRRAKQGGSGSQESTSYDSEASSSDRSSEEPLLKKQRTRGYPRAIKTPKKKAAPDQPFRFLDLAAELRNRIYSFAISDSDYSTWENPAPVLMRRPVYNIIQIFNSNYAALVPNETRPYAGLLAVNKQIRSEYRPLSLGSTCIRLRPYQLKPFLSTFYPPPKPNTQNAQNAAPPSNQYTNAPKLLQISWDHDDKKTHMKPMNLIPYFNLLAHTPSTRTTTTAPTMEFVPHFLSEGARPSCTICGNRHVTAQNALNTNVEIATYSYCRHLNAFLAHANEAWLEDIRKNSVIEVQVHASGPETNDETDLKVVLKFSKEGVAECLDTFQGGLMEAADAYFERVGMKGTEWFEAIEWEISVTVASATVA</sequence>
<dbReference type="PANTHER" id="PTHR42085:SF1">
    <property type="entry name" value="F-BOX DOMAIN-CONTAINING PROTEIN"/>
    <property type="match status" value="1"/>
</dbReference>
<protein>
    <submittedName>
        <fullName evidence="2">Uncharacterized protein</fullName>
    </submittedName>
</protein>
<dbReference type="EMBL" id="ML976996">
    <property type="protein sequence ID" value="KAF1954966.1"/>
    <property type="molecule type" value="Genomic_DNA"/>
</dbReference>
<feature type="compositionally biased region" description="Basic residues" evidence="1">
    <location>
        <begin position="100"/>
        <end position="117"/>
    </location>
</feature>
<proteinExistence type="predicted"/>
<feature type="compositionally biased region" description="Basic residues" evidence="1">
    <location>
        <begin position="60"/>
        <end position="71"/>
    </location>
</feature>
<evidence type="ECO:0000313" key="2">
    <source>
        <dbReference type="EMBL" id="KAF1954966.1"/>
    </source>
</evidence>
<accession>A0A6A5TW94</accession>
<dbReference type="InterPro" id="IPR038883">
    <property type="entry name" value="AN11006-like"/>
</dbReference>
<dbReference type="Proteomes" id="UP000800035">
    <property type="component" value="Unassembled WGS sequence"/>
</dbReference>
<reference evidence="2" key="1">
    <citation type="journal article" date="2020" name="Stud. Mycol.">
        <title>101 Dothideomycetes genomes: a test case for predicting lifestyles and emergence of pathogens.</title>
        <authorList>
            <person name="Haridas S."/>
            <person name="Albert R."/>
            <person name="Binder M."/>
            <person name="Bloem J."/>
            <person name="Labutti K."/>
            <person name="Salamov A."/>
            <person name="Andreopoulos B."/>
            <person name="Baker S."/>
            <person name="Barry K."/>
            <person name="Bills G."/>
            <person name="Bluhm B."/>
            <person name="Cannon C."/>
            <person name="Castanera R."/>
            <person name="Culley D."/>
            <person name="Daum C."/>
            <person name="Ezra D."/>
            <person name="Gonzalez J."/>
            <person name="Henrissat B."/>
            <person name="Kuo A."/>
            <person name="Liang C."/>
            <person name="Lipzen A."/>
            <person name="Lutzoni F."/>
            <person name="Magnuson J."/>
            <person name="Mondo S."/>
            <person name="Nolan M."/>
            <person name="Ohm R."/>
            <person name="Pangilinan J."/>
            <person name="Park H.-J."/>
            <person name="Ramirez L."/>
            <person name="Alfaro M."/>
            <person name="Sun H."/>
            <person name="Tritt A."/>
            <person name="Yoshinaga Y."/>
            <person name="Zwiers L.-H."/>
            <person name="Turgeon B."/>
            <person name="Goodwin S."/>
            <person name="Spatafora J."/>
            <person name="Crous P."/>
            <person name="Grigoriev I."/>
        </authorList>
    </citation>
    <scope>NUCLEOTIDE SEQUENCE</scope>
    <source>
        <strain evidence="2">CBS 675.92</strain>
    </source>
</reference>
<dbReference type="OrthoDB" id="4133832at2759"/>
<dbReference type="PANTHER" id="PTHR42085">
    <property type="entry name" value="F-BOX DOMAIN-CONTAINING PROTEIN"/>
    <property type="match status" value="1"/>
</dbReference>
<keyword evidence="3" id="KW-1185">Reference proteome</keyword>
<feature type="region of interest" description="Disordered" evidence="1">
    <location>
        <begin position="33"/>
        <end position="119"/>
    </location>
</feature>
<organism evidence="2 3">
    <name type="scientific">Byssothecium circinans</name>
    <dbReference type="NCBI Taxonomy" id="147558"/>
    <lineage>
        <taxon>Eukaryota</taxon>
        <taxon>Fungi</taxon>
        <taxon>Dikarya</taxon>
        <taxon>Ascomycota</taxon>
        <taxon>Pezizomycotina</taxon>
        <taxon>Dothideomycetes</taxon>
        <taxon>Pleosporomycetidae</taxon>
        <taxon>Pleosporales</taxon>
        <taxon>Massarineae</taxon>
        <taxon>Massarinaceae</taxon>
        <taxon>Byssothecium</taxon>
    </lineage>
</organism>
<evidence type="ECO:0000256" key="1">
    <source>
        <dbReference type="SAM" id="MobiDB-lite"/>
    </source>
</evidence>